<dbReference type="Gene3D" id="3.40.50.980">
    <property type="match status" value="5"/>
</dbReference>
<dbReference type="GO" id="GO:0043041">
    <property type="term" value="P:amino acid activation for nonribosomal peptide biosynthetic process"/>
    <property type="evidence" value="ECO:0007669"/>
    <property type="project" value="TreeGrafter"/>
</dbReference>
<dbReference type="InterPro" id="IPR010071">
    <property type="entry name" value="AA_adenyl_dom"/>
</dbReference>
<feature type="domain" description="Carrier" evidence="6">
    <location>
        <begin position="2447"/>
        <end position="2521"/>
    </location>
</feature>
<dbReference type="Gene3D" id="1.10.1200.10">
    <property type="entry name" value="ACP-like"/>
    <property type="match status" value="1"/>
</dbReference>
<dbReference type="FunFam" id="3.40.50.980:FF:000002">
    <property type="entry name" value="Enterobactin synthetase component F"/>
    <property type="match status" value="1"/>
</dbReference>
<dbReference type="CDD" id="cd17652">
    <property type="entry name" value="A_NRPS_CmdD_like"/>
    <property type="match status" value="1"/>
</dbReference>
<dbReference type="Gene3D" id="3.30.300.30">
    <property type="match status" value="3"/>
</dbReference>
<dbReference type="FunFam" id="3.30.300.30:FF:000010">
    <property type="entry name" value="Enterobactin synthetase component F"/>
    <property type="match status" value="3"/>
</dbReference>
<reference evidence="7 8" key="1">
    <citation type="submission" date="2017-06" db="EMBL/GenBank/DDBJ databases">
        <authorList>
            <person name="Kim H.J."/>
            <person name="Triplett B.A."/>
        </authorList>
    </citation>
    <scope>NUCLEOTIDE SEQUENCE [LARGE SCALE GENOMIC DNA]</scope>
    <source>
        <strain evidence="7 8">CGMCC 4.2132</strain>
    </source>
</reference>
<evidence type="ECO:0000256" key="5">
    <source>
        <dbReference type="ARBA" id="ARBA00022598"/>
    </source>
</evidence>
<dbReference type="InterPro" id="IPR001242">
    <property type="entry name" value="Condensation_dom"/>
</dbReference>
<dbReference type="InterPro" id="IPR042099">
    <property type="entry name" value="ANL_N_sf"/>
</dbReference>
<accession>A0A239NI67</accession>
<comment type="similarity">
    <text evidence="2">Belongs to the ATP-dependent AMP-binding enzyme family.</text>
</comment>
<dbReference type="Pfam" id="PF13193">
    <property type="entry name" value="AMP-binding_C"/>
    <property type="match status" value="3"/>
</dbReference>
<dbReference type="InterPro" id="IPR036736">
    <property type="entry name" value="ACP-like_sf"/>
</dbReference>
<dbReference type="FunFam" id="2.30.38.10:FF:000001">
    <property type="entry name" value="Non-ribosomal peptide synthetase PvdI"/>
    <property type="match status" value="3"/>
</dbReference>
<dbReference type="Pfam" id="PF00550">
    <property type="entry name" value="PP-binding"/>
    <property type="match status" value="3"/>
</dbReference>
<dbReference type="InterPro" id="IPR025110">
    <property type="entry name" value="AMP-bd_C"/>
</dbReference>
<dbReference type="Gene3D" id="3.40.50.12780">
    <property type="entry name" value="N-terminal domain of ligase-like"/>
    <property type="match status" value="1"/>
</dbReference>
<dbReference type="SMART" id="SM00823">
    <property type="entry name" value="PKS_PP"/>
    <property type="match status" value="3"/>
</dbReference>
<evidence type="ECO:0000256" key="2">
    <source>
        <dbReference type="ARBA" id="ARBA00006432"/>
    </source>
</evidence>
<dbReference type="FunFam" id="3.30.559.10:FF:000012">
    <property type="entry name" value="Non-ribosomal peptide synthetase"/>
    <property type="match status" value="1"/>
</dbReference>
<dbReference type="CDD" id="cd19544">
    <property type="entry name" value="E-C_NRPS"/>
    <property type="match status" value="2"/>
</dbReference>
<feature type="non-terminal residue" evidence="7">
    <location>
        <position position="3201"/>
    </location>
</feature>
<evidence type="ECO:0000256" key="1">
    <source>
        <dbReference type="ARBA" id="ARBA00001957"/>
    </source>
</evidence>
<protein>
    <submittedName>
        <fullName evidence="7">Amino acid adenylation domain-containing protein</fullName>
    </submittedName>
</protein>
<organism evidence="7 8">
    <name type="scientific">Streptosporangium subroseum</name>
    <dbReference type="NCBI Taxonomy" id="106412"/>
    <lineage>
        <taxon>Bacteria</taxon>
        <taxon>Bacillati</taxon>
        <taxon>Actinomycetota</taxon>
        <taxon>Actinomycetes</taxon>
        <taxon>Streptosporangiales</taxon>
        <taxon>Streptosporangiaceae</taxon>
        <taxon>Streptosporangium</taxon>
    </lineage>
</organism>
<proteinExistence type="inferred from homology"/>
<dbReference type="SUPFAM" id="SSF56801">
    <property type="entry name" value="Acetyl-CoA synthetase-like"/>
    <property type="match status" value="4"/>
</dbReference>
<dbReference type="OrthoDB" id="3671989at2"/>
<dbReference type="Gene3D" id="3.40.50.1820">
    <property type="entry name" value="alpha/beta hydrolase"/>
    <property type="match status" value="2"/>
</dbReference>
<dbReference type="Gene3D" id="2.30.38.10">
    <property type="entry name" value="Luciferase, Domain 3"/>
    <property type="match status" value="3"/>
</dbReference>
<sequence>MVIPFEVSRSPAELLRLLAVEKVTVLGQTPSAFYQLIQADAEADLALRMVVLAGEALDVTRLGAWYARHGDTEPVLLNMYGPTEATVYATCAPLGVEATEARSPGSVIGRGLAGVSLLVLDRALRPVPAGVPGELYLCGVQLARGYLDRPGLTAERFVADPYGRPGERMYRTGDLARWNADGQVEYLGRTDDQVKIRGFRIELGEIEAALLTHPAIAQATVIVREDQPGDQRLIGYIVAGADVDGVAARTHVAGLLPGHMVPTVVTVLDTLPLTVNGKLDRAALPAPDYTSGSTSRGPATAHEEIMCAAFAEILGLAHVGVDDNFFDLGGHSLLAVTLVERLRAHGLAIDVRSLFTTPTVAGLAATANRFTPQVPANRIPADARHITPDMLPLVDLTDQEITSITARVPGGGANIADIYPLAPLQEGILFHHLIDGEVYILPTVLGFDTRTRLEDFLAALQEVVDRHDLLRTAIFWEGLRQPVQVVIRSAEVPVTEVVLGDSEDQDPISRLLAICPTSMDVTGAPLVRVHVAAQPGDRWLALIQVHHLIQDHTSLEVILGEIHAFLNGTGNRLPTVSPYRDVVAQARLSHDEHRAYFQRLLGDVTEPTAPYGLIDTRIDSSHVSEATSRMDPGLSTRLRRQARHLGTSPATIFHVAWARVLAATSARDDVVFGTILSGRLNAGADHTVGLFINTLPVRVDTSHTSVLDAVHTTQNQLAELLRHEHAPLTLAQQAGATHGDTPLFTSLLNYRHSSSSTQRNATALPGVEVLFSHERSNYPIGMILDDTGDGFDLTAQATAPATPHALCDMLHTVAEGIVTALETTPHQSLDTIQVLKDAERRRVLSEGNDTAREVPTATLPRLFEAQVARTPDATAVVFEDIEVSYAELNARANRLARLLIEYGARPERLVALALPRSIDLITAMLAVLKAGAAYLPIDPGYPTDRIAYLLTDADPFLLVTGEKTRWQPPAVGVPHLSLHDSGVWQDLAGRPEHDLSDADRHSPLLIDHCAYVIYTSGSTGRPKGVVVTHKGVPNLAADHIDRLRIGPASRLLQFASPSFDASVADMWPAWLAGAAVVLAPAERLVPGAPLARLAVQQRVTHATLPPAVLPLLADEGGLPEDMTLVVAGDVCPPETAARWSRDRLMLNIYGPTEATVASLSSPPLAGTGVPPIGTPVWNMRAYVLDSALRPVPPGVAGELYLSGVQLARGYLNRPGQTAERFVADPYGVSGERMYRTGDLVRRNAGGQLEFIGRADNQVKIRGFRIEAGEVEAALLAHPAVAQAVVVVHEDRRGDKHLIGYVVPTDSEQAEATGVAAGGDGALAPQDARLTVAVDGTTLRSHVSRLLPNYMVPSAVLILDAFPLSVNAKIDRAALPEPDYALAVGRGPLTAQQEILSGVFADILGLPGVGADDNFFDLGGHSLLATRLISRVRALFGIEIPMRALFEDPTVAGLALRLAEGEAGIARRRPTPRPRPGAVPLSYAQQRLWFLEQMEGPSPLYNIPVALRLTGDLDPDVLRTALTDVITRHEVLRTVFGHIDGVPEQRVFAPEAIDPPFFTREVADGEVAQAVAEQALHPFDLTKELPLQARLLTVGPQEHVLVLVLHHIAGDGWSLAPLARDISAAYTARAGGRAPAWEPLPVQYADYALWQRDFLGEGDDAASTLHRQLDYWRETLAALPEELTLPTDRPRPPVATHRGGTVGMRIDAGLHRRITDLARAEGVTMFMVLQAALATLLSRLGAGTDVPIGTTIAGRTDESLDDLVGFFVNTLVMRTDLSGDPGFRELLHRVRERGLDAFAHQDVPFERLVEDLAPTRSMARHPLFQVMLALQNVAPASLDLPGVKTHILNPGDQPAKFDLDFQLRETRTGGVTGAIVYAADLFDHGTVEALAERFVRVLDAVTADPARPVSGIDLLSPAERHRVLVEWNDTARGVPAATLPELFQAQVARTPDATAVVFEGAGLSYAELNARANRLARLLAGQGAGPETRVAVLLERSADLVITLLAILKTGAAYLPVDPDHPTDRITRLLTDAGPVLLATTTALNPAGNGQVPRVVLDDPYLTTTLDRLPATDLADGDRTGPLLADHPVYVIYTSGSTGQPKGVTLAHRGLANRLAWMQHAYRLTPADRVVQKTPFGFDVSVWEFFWPLLEGAALVVARPGGHRDPAYLAELIQREQVTVAHFVPSMLQVFVADPAAHGCASLRAVVCSGEALPAELRDRFHAVLPIPLHNLYGPTEASIDVTAFTCEPGTDSGGVVPIGAPVWNTRVFVLDARLRPVPSGVPGELYLAGVQLARGYLDRPGLTAERFVADPYGRPGERMYRTGDLARWNTDGRIEYLGRTDDQVKIRGFRIELGEIEAALLTHPAIARAAVVLREDRPGDKRLAGYVVPAGEVGVAEIRTHLARLVPEYMVPAAIVPLDTLPLTVNGKLDRKALPAPDHGTGVTGRGPSTAREEILCGLFAEVLGLPAVGVDDDFFELGGHSLLAVTLVERARATGVPVDVRALFTSPTVAGLAALAGQAAPQVAVPANGIPAGTSAITPEMVTLADLTAEEIDGIVAEVPGGAANIADIYPLAPLQQGIFFHHLMEDENGTDLYTLPFVLRLDSRPRVDALLATLQQVVDRHDILRTAFLWEGLREPVQVVLRTVFIPVETLHLESTGVPTDITGRLLVTRTAPMDLRCAPLLRVVVAQDPDDQQWYVLLEVHHIVQDRTSLALVFQEIRAILTGAGDTLPAPLPFRDFVAQARLGTSAQEHERFFAELLGDVSESTAPYGVLDVHGDGSDVSEVRIRLDDAVAQRMREQAQRLAVSPATLFHVAWARVVAATSGHDDVVFGTVLFGRMNAGAGADRVPGLFVNTLPARLDVGALTVRDAVHAMRRQLAELLVHEHAPLTLAQQASGVPARTPLFTSLFNYRHSGGSEEAPLDGIEYVYAHERSNYPLEFSVDDRDTYFTFHVQTVAPIDPGTVGAFMHTVVEGLVTALEDDPGRPLRRISVLDEQERDRLPAGSTDTARDVPQTTLVELFEAQAARTPSATAVVAEDVRLSYAELNARANRLARMLVAQGTGLEDRVAVMMDRSPDLVVTLLSVIKAGAAYVPIDPEYPADRVAHLLEDAAPALVVTTDAVAGALPDGVRRLVLDAPATVADLDGLSGGDLSAAERGGMPLPGHPAYVIYTSGSTGRPKGVTVTHGNVTRLFAATEKWF</sequence>
<evidence type="ECO:0000256" key="4">
    <source>
        <dbReference type="ARBA" id="ARBA00022553"/>
    </source>
</evidence>
<dbReference type="InterPro" id="IPR009081">
    <property type="entry name" value="PP-bd_ACP"/>
</dbReference>
<evidence type="ECO:0000259" key="6">
    <source>
        <dbReference type="PROSITE" id="PS50075"/>
    </source>
</evidence>
<dbReference type="InterPro" id="IPR023213">
    <property type="entry name" value="CAT-like_dom_sf"/>
</dbReference>
<dbReference type="GO" id="GO:0044550">
    <property type="term" value="P:secondary metabolite biosynthetic process"/>
    <property type="evidence" value="ECO:0007669"/>
    <property type="project" value="UniProtKB-ARBA"/>
</dbReference>
<dbReference type="FunFam" id="3.30.559.30:FF:000001">
    <property type="entry name" value="Non-ribosomal peptide synthetase"/>
    <property type="match status" value="1"/>
</dbReference>
<dbReference type="InterPro" id="IPR045851">
    <property type="entry name" value="AMP-bd_C_sf"/>
</dbReference>
<keyword evidence="8" id="KW-1185">Reference proteome</keyword>
<dbReference type="PROSITE" id="PS00012">
    <property type="entry name" value="PHOSPHOPANTETHEINE"/>
    <property type="match status" value="3"/>
</dbReference>
<dbReference type="Proteomes" id="UP000198282">
    <property type="component" value="Unassembled WGS sequence"/>
</dbReference>
<dbReference type="NCBIfam" id="NF003417">
    <property type="entry name" value="PRK04813.1"/>
    <property type="match status" value="4"/>
</dbReference>
<dbReference type="NCBIfam" id="TIGR01733">
    <property type="entry name" value="AA-adenyl-dom"/>
    <property type="match status" value="2"/>
</dbReference>
<dbReference type="FunFam" id="3.40.50.980:FF:000001">
    <property type="entry name" value="Non-ribosomal peptide synthetase"/>
    <property type="match status" value="3"/>
</dbReference>
<dbReference type="GO" id="GO:0008610">
    <property type="term" value="P:lipid biosynthetic process"/>
    <property type="evidence" value="ECO:0007669"/>
    <property type="project" value="UniProtKB-ARBA"/>
</dbReference>
<dbReference type="Gene3D" id="3.30.559.10">
    <property type="entry name" value="Chloramphenicol acetyltransferase-like domain"/>
    <property type="match status" value="3"/>
</dbReference>
<dbReference type="InterPro" id="IPR020845">
    <property type="entry name" value="AMP-binding_CS"/>
</dbReference>
<dbReference type="GO" id="GO:0031177">
    <property type="term" value="F:phosphopantetheine binding"/>
    <property type="evidence" value="ECO:0007669"/>
    <property type="project" value="InterPro"/>
</dbReference>
<dbReference type="GO" id="GO:0005737">
    <property type="term" value="C:cytoplasm"/>
    <property type="evidence" value="ECO:0007669"/>
    <property type="project" value="TreeGrafter"/>
</dbReference>
<feature type="domain" description="Carrier" evidence="6">
    <location>
        <begin position="1386"/>
        <end position="1461"/>
    </location>
</feature>
<keyword evidence="5" id="KW-0436">Ligase</keyword>
<dbReference type="PANTHER" id="PTHR45527:SF1">
    <property type="entry name" value="FATTY ACID SYNTHASE"/>
    <property type="match status" value="1"/>
</dbReference>
<dbReference type="InterPro" id="IPR029058">
    <property type="entry name" value="AB_hydrolase_fold"/>
</dbReference>
<dbReference type="Pfam" id="PF00501">
    <property type="entry name" value="AMP-binding"/>
    <property type="match status" value="4"/>
</dbReference>
<dbReference type="FunFam" id="1.10.1200.10:FF:000005">
    <property type="entry name" value="Nonribosomal peptide synthetase 1"/>
    <property type="match status" value="3"/>
</dbReference>
<dbReference type="InterPro" id="IPR020806">
    <property type="entry name" value="PKS_PP-bd"/>
</dbReference>
<dbReference type="GO" id="GO:0016874">
    <property type="term" value="F:ligase activity"/>
    <property type="evidence" value="ECO:0007669"/>
    <property type="project" value="UniProtKB-KW"/>
</dbReference>
<dbReference type="PROSITE" id="PS00455">
    <property type="entry name" value="AMP_BINDING"/>
    <property type="match status" value="3"/>
</dbReference>
<dbReference type="InterPro" id="IPR000873">
    <property type="entry name" value="AMP-dep_synth/lig_dom"/>
</dbReference>
<dbReference type="Pfam" id="PF00668">
    <property type="entry name" value="Condensation"/>
    <property type="match status" value="3"/>
</dbReference>
<dbReference type="PANTHER" id="PTHR45527">
    <property type="entry name" value="NONRIBOSOMAL PEPTIDE SYNTHETASE"/>
    <property type="match status" value="1"/>
</dbReference>
<dbReference type="Gene3D" id="3.30.559.30">
    <property type="entry name" value="Nonribosomal peptide synthetase, condensation domain"/>
    <property type="match status" value="3"/>
</dbReference>
<dbReference type="SUPFAM" id="SSF47336">
    <property type="entry name" value="ACP-like"/>
    <property type="match status" value="3"/>
</dbReference>
<evidence type="ECO:0000256" key="3">
    <source>
        <dbReference type="ARBA" id="ARBA00022450"/>
    </source>
</evidence>
<evidence type="ECO:0000313" key="7">
    <source>
        <dbReference type="EMBL" id="SNT54470.1"/>
    </source>
</evidence>
<dbReference type="PROSITE" id="PS50075">
    <property type="entry name" value="CARRIER"/>
    <property type="match status" value="3"/>
</dbReference>
<dbReference type="SUPFAM" id="SSF52777">
    <property type="entry name" value="CoA-dependent acyltransferases"/>
    <property type="match status" value="6"/>
</dbReference>
<dbReference type="FunFam" id="3.40.50.12780:FF:000012">
    <property type="entry name" value="Non-ribosomal peptide synthetase"/>
    <property type="match status" value="2"/>
</dbReference>
<keyword evidence="3" id="KW-0596">Phosphopantetheine</keyword>
<gene>
    <name evidence="7" type="ORF">SAMN05216276_10591</name>
</gene>
<dbReference type="CDD" id="cd17646">
    <property type="entry name" value="A_NRPS_AB3403-like"/>
    <property type="match status" value="1"/>
</dbReference>
<name>A0A239NI67_9ACTN</name>
<evidence type="ECO:0000313" key="8">
    <source>
        <dbReference type="Proteomes" id="UP000198282"/>
    </source>
</evidence>
<dbReference type="InterPro" id="IPR006162">
    <property type="entry name" value="Ppantetheine_attach_site"/>
</dbReference>
<feature type="domain" description="Carrier" evidence="6">
    <location>
        <begin position="297"/>
        <end position="371"/>
    </location>
</feature>
<dbReference type="CDD" id="cd19540">
    <property type="entry name" value="LCL_NRPS-like"/>
    <property type="match status" value="1"/>
</dbReference>
<keyword evidence="4" id="KW-0597">Phosphoprotein</keyword>
<dbReference type="EMBL" id="FZOD01000059">
    <property type="protein sequence ID" value="SNT54470.1"/>
    <property type="molecule type" value="Genomic_DNA"/>
</dbReference>
<comment type="cofactor">
    <cofactor evidence="1">
        <name>pantetheine 4'-phosphate</name>
        <dbReference type="ChEBI" id="CHEBI:47942"/>
    </cofactor>
</comment>